<reference evidence="9" key="2">
    <citation type="submission" date="2015-01" db="EMBL/GenBank/DDBJ databases">
        <title>Evolutionary Origins and Diversification of the Mycorrhizal Mutualists.</title>
        <authorList>
            <consortium name="DOE Joint Genome Institute"/>
            <consortium name="Mycorrhizal Genomics Consortium"/>
            <person name="Kohler A."/>
            <person name="Kuo A."/>
            <person name="Nagy L.G."/>
            <person name="Floudas D."/>
            <person name="Copeland A."/>
            <person name="Barry K.W."/>
            <person name="Cichocki N."/>
            <person name="Veneault-Fourrey C."/>
            <person name="LaButti K."/>
            <person name="Lindquist E.A."/>
            <person name="Lipzen A."/>
            <person name="Lundell T."/>
            <person name="Morin E."/>
            <person name="Murat C."/>
            <person name="Riley R."/>
            <person name="Ohm R."/>
            <person name="Sun H."/>
            <person name="Tunlid A."/>
            <person name="Henrissat B."/>
            <person name="Grigoriev I.V."/>
            <person name="Hibbett D.S."/>
            <person name="Martin F."/>
        </authorList>
    </citation>
    <scope>NUCLEOTIDE SEQUENCE [LARGE SCALE GENOMIC DNA]</scope>
    <source>
        <strain evidence="9">Ve08.2h10</strain>
    </source>
</reference>
<dbReference type="EMBL" id="KN826025">
    <property type="protein sequence ID" value="KIK80422.1"/>
    <property type="molecule type" value="Genomic_DNA"/>
</dbReference>
<feature type="region of interest" description="Disordered" evidence="5">
    <location>
        <begin position="260"/>
        <end position="279"/>
    </location>
</feature>
<evidence type="ECO:0000256" key="4">
    <source>
        <dbReference type="ARBA" id="ARBA00023136"/>
    </source>
</evidence>
<organism evidence="8 9">
    <name type="scientific">Paxillus rubicundulus Ve08.2h10</name>
    <dbReference type="NCBI Taxonomy" id="930991"/>
    <lineage>
        <taxon>Eukaryota</taxon>
        <taxon>Fungi</taxon>
        <taxon>Dikarya</taxon>
        <taxon>Basidiomycota</taxon>
        <taxon>Agaricomycotina</taxon>
        <taxon>Agaricomycetes</taxon>
        <taxon>Agaricomycetidae</taxon>
        <taxon>Boletales</taxon>
        <taxon>Paxilineae</taxon>
        <taxon>Paxillaceae</taxon>
        <taxon>Paxillus</taxon>
    </lineage>
</organism>
<feature type="region of interest" description="Disordered" evidence="5">
    <location>
        <begin position="512"/>
        <end position="560"/>
    </location>
</feature>
<dbReference type="STRING" id="930991.A0A0D0CC99"/>
<evidence type="ECO:0000256" key="2">
    <source>
        <dbReference type="ARBA" id="ARBA00022692"/>
    </source>
</evidence>
<dbReference type="GO" id="GO:0012505">
    <property type="term" value="C:endomembrane system"/>
    <property type="evidence" value="ECO:0007669"/>
    <property type="project" value="UniProtKB-SubCell"/>
</dbReference>
<comment type="subcellular location">
    <subcellularLocation>
        <location evidence="1">Endomembrane system</location>
        <topology evidence="1">Multi-pass membrane protein</topology>
    </subcellularLocation>
</comment>
<keyword evidence="2 6" id="KW-0812">Transmembrane</keyword>
<feature type="transmembrane region" description="Helical" evidence="6">
    <location>
        <begin position="178"/>
        <end position="200"/>
    </location>
</feature>
<dbReference type="InterPro" id="IPR052646">
    <property type="entry name" value="Peroxisomal_PEX28-32"/>
</dbReference>
<dbReference type="PANTHER" id="PTHR31679">
    <property type="entry name" value="PEROXISOMAL MEMBRANE PROTEIN PEX30-RELATED"/>
    <property type="match status" value="1"/>
</dbReference>
<dbReference type="Proteomes" id="UP000054538">
    <property type="component" value="Unassembled WGS sequence"/>
</dbReference>
<name>A0A0D0CC99_9AGAM</name>
<dbReference type="InterPro" id="IPR010482">
    <property type="entry name" value="TECPR1-like_DysF"/>
</dbReference>
<sequence>MSQTAKASTHRPKILQIPSTTSPSSAAVITPAMQNPVPPPTLIEFVSATPPPLTFELVALAPYIAVVRHIAQIFSWQSVWEESWLALAGWWALCMLSEPTLKFFLPSAIFFVFTLRRWTSHAVTSPVTSLPATESTVHAVVSDLSTIHALLPSSPFSDSLVPPSLTLVRMAAFTYPPYLILTYFVPLRICIAVTGTLVLTHRARWARNARTVLMRSAHFRWGFYRLYSLFSGEPLPMPTTPSPPPEYVSRPVSGITEYTNAASHTSEPNDEDSTTPRPSPPLRFLFTVYENQRWWMGLDWTAALLPGERPSWCSASQVPLPPPSGFSLPPPTTSFVPVGKNGRAKREARWGWEEPEWRVLVRREGQDGLWRIEKTPPKDKDATDEGSGTAARMLRAARGRDSGGAGTSGATEPPEREKSASADQHINDPSIIPGQEDDVVTDPEGWIYGDNKWEGASGKGGMGKYTRYRRWTRIATLTEMVELVGPGEFGVLRDSGAFSTFSGENTASMFTAGATSPTASSFSDWESAGSVPEPQKESQPGGTKGMLRQRLKAVVDGSGH</sequence>
<evidence type="ECO:0000256" key="5">
    <source>
        <dbReference type="SAM" id="MobiDB-lite"/>
    </source>
</evidence>
<dbReference type="PANTHER" id="PTHR31679:SF2">
    <property type="entry name" value="PEROXISOMAL MEMBRANE PROTEIN PEX30-RELATED"/>
    <property type="match status" value="1"/>
</dbReference>
<keyword evidence="9" id="KW-1185">Reference proteome</keyword>
<reference evidence="8 9" key="1">
    <citation type="submission" date="2014-04" db="EMBL/GenBank/DDBJ databases">
        <authorList>
            <consortium name="DOE Joint Genome Institute"/>
            <person name="Kuo A."/>
            <person name="Kohler A."/>
            <person name="Jargeat P."/>
            <person name="Nagy L.G."/>
            <person name="Floudas D."/>
            <person name="Copeland A."/>
            <person name="Barry K.W."/>
            <person name="Cichocki N."/>
            <person name="Veneault-Fourrey C."/>
            <person name="LaButti K."/>
            <person name="Lindquist E.A."/>
            <person name="Lipzen A."/>
            <person name="Lundell T."/>
            <person name="Morin E."/>
            <person name="Murat C."/>
            <person name="Sun H."/>
            <person name="Tunlid A."/>
            <person name="Henrissat B."/>
            <person name="Grigoriev I.V."/>
            <person name="Hibbett D.S."/>
            <person name="Martin F."/>
            <person name="Nordberg H.P."/>
            <person name="Cantor M.N."/>
            <person name="Hua S.X."/>
        </authorList>
    </citation>
    <scope>NUCLEOTIDE SEQUENCE [LARGE SCALE GENOMIC DNA]</scope>
    <source>
        <strain evidence="8 9">Ve08.2h10</strain>
    </source>
</reference>
<keyword evidence="4 6" id="KW-0472">Membrane</keyword>
<gene>
    <name evidence="8" type="ORF">PAXRUDRAFT_833543</name>
</gene>
<dbReference type="Pfam" id="PF06398">
    <property type="entry name" value="Pex24p"/>
    <property type="match status" value="1"/>
</dbReference>
<evidence type="ECO:0000256" key="3">
    <source>
        <dbReference type="ARBA" id="ARBA00022989"/>
    </source>
</evidence>
<feature type="region of interest" description="Disordered" evidence="5">
    <location>
        <begin position="396"/>
        <end position="453"/>
    </location>
</feature>
<dbReference type="InterPro" id="IPR006614">
    <property type="entry name" value="Peroxin/Ferlin"/>
</dbReference>
<evidence type="ECO:0000313" key="8">
    <source>
        <dbReference type="EMBL" id="KIK80422.1"/>
    </source>
</evidence>
<dbReference type="GO" id="GO:0005778">
    <property type="term" value="C:peroxisomal membrane"/>
    <property type="evidence" value="ECO:0007669"/>
    <property type="project" value="UniProtKB-ARBA"/>
</dbReference>
<evidence type="ECO:0000313" key="9">
    <source>
        <dbReference type="Proteomes" id="UP000054538"/>
    </source>
</evidence>
<dbReference type="InParanoid" id="A0A0D0CC99"/>
<evidence type="ECO:0000256" key="6">
    <source>
        <dbReference type="SAM" id="Phobius"/>
    </source>
</evidence>
<dbReference type="HOGENOM" id="CLU_025142_0_0_1"/>
<dbReference type="GO" id="GO:0007031">
    <property type="term" value="P:peroxisome organization"/>
    <property type="evidence" value="ECO:0007669"/>
    <property type="project" value="TreeGrafter"/>
</dbReference>
<proteinExistence type="predicted"/>
<protein>
    <recommendedName>
        <fullName evidence="7">Peroxin/Ferlin domain-containing protein</fullName>
    </recommendedName>
</protein>
<dbReference type="SMART" id="SM00693">
    <property type="entry name" value="DysFN"/>
    <property type="match status" value="1"/>
</dbReference>
<keyword evidence="3 6" id="KW-1133">Transmembrane helix</keyword>
<feature type="domain" description="Peroxin/Ferlin" evidence="7">
    <location>
        <begin position="281"/>
        <end position="360"/>
    </location>
</feature>
<accession>A0A0D0CC99</accession>
<feature type="compositionally biased region" description="Polar residues" evidence="5">
    <location>
        <begin position="512"/>
        <end position="524"/>
    </location>
</feature>
<evidence type="ECO:0000256" key="1">
    <source>
        <dbReference type="ARBA" id="ARBA00004127"/>
    </source>
</evidence>
<dbReference type="OrthoDB" id="5586090at2759"/>
<evidence type="ECO:0000259" key="7">
    <source>
        <dbReference type="SMART" id="SM00693"/>
    </source>
</evidence>
<dbReference type="AlphaFoldDB" id="A0A0D0CC99"/>